<feature type="domain" description="DUF402" evidence="1">
    <location>
        <begin position="34"/>
        <end position="159"/>
    </location>
</feature>
<dbReference type="Pfam" id="PF04167">
    <property type="entry name" value="DUF402"/>
    <property type="match status" value="1"/>
</dbReference>
<dbReference type="AlphaFoldDB" id="A0A1Q9LRW6"/>
<dbReference type="InterPro" id="IPR007295">
    <property type="entry name" value="DUF402"/>
</dbReference>
<evidence type="ECO:0000259" key="1">
    <source>
        <dbReference type="Pfam" id="PF04167"/>
    </source>
</evidence>
<comment type="caution">
    <text evidence="2">The sequence shown here is derived from an EMBL/GenBank/DDBJ whole genome shotgun (WGS) entry which is preliminary data.</text>
</comment>
<evidence type="ECO:0000313" key="3">
    <source>
        <dbReference type="Proteomes" id="UP000186040"/>
    </source>
</evidence>
<evidence type="ECO:0000313" key="2">
    <source>
        <dbReference type="EMBL" id="OLR94758.1"/>
    </source>
</evidence>
<dbReference type="SUPFAM" id="SSF159234">
    <property type="entry name" value="FomD-like"/>
    <property type="match status" value="1"/>
</dbReference>
<dbReference type="EMBL" id="MKQR01000007">
    <property type="protein sequence ID" value="OLR94758.1"/>
    <property type="molecule type" value="Genomic_DNA"/>
</dbReference>
<keyword evidence="3" id="KW-1185">Reference proteome</keyword>
<dbReference type="Proteomes" id="UP000186040">
    <property type="component" value="Unassembled WGS sequence"/>
</dbReference>
<reference evidence="2 3" key="1">
    <citation type="submission" date="2016-10" db="EMBL/GenBank/DDBJ databases">
        <title>The Draft Genome Sequence of Actinokineospora bangkokensis 44EHWT reveals the biosynthetic pathway of antifungal compounds Thailandins with unusual extender unit butylmalonyl-CoA.</title>
        <authorList>
            <person name="Greule A."/>
            <person name="Intra B."/>
            <person name="Flemming S."/>
            <person name="Rommel M.G."/>
            <person name="Panbangred W."/>
            <person name="Bechthold A."/>
        </authorList>
    </citation>
    <scope>NUCLEOTIDE SEQUENCE [LARGE SCALE GENOMIC DNA]</scope>
    <source>
        <strain evidence="2 3">44EHW</strain>
    </source>
</reference>
<name>A0A1Q9LRW6_9PSEU</name>
<gene>
    <name evidence="2" type="ORF">BJP25_12275</name>
</gene>
<protein>
    <submittedName>
        <fullName evidence="2">DUF402 domain-containing protein</fullName>
    </submittedName>
</protein>
<dbReference type="InterPro" id="IPR035930">
    <property type="entry name" value="FomD-like_sf"/>
</dbReference>
<organism evidence="2 3">
    <name type="scientific">Actinokineospora bangkokensis</name>
    <dbReference type="NCBI Taxonomy" id="1193682"/>
    <lineage>
        <taxon>Bacteria</taxon>
        <taxon>Bacillati</taxon>
        <taxon>Actinomycetota</taxon>
        <taxon>Actinomycetes</taxon>
        <taxon>Pseudonocardiales</taxon>
        <taxon>Pseudonocardiaceae</taxon>
        <taxon>Actinokineospora</taxon>
    </lineage>
</organism>
<dbReference type="Gene3D" id="2.40.380.10">
    <property type="entry name" value="FomD-like"/>
    <property type="match status" value="1"/>
</dbReference>
<sequence>MARRDDVEHEVHAPKVEVFDPPSMTNTDPKGFVRRVDEYRETPAGLYMARAVDGHRRIAYFRSLLLPEHGLRVSRWTPRRGVDLGHDYYLDVVDISTDGPVWRTVDLYLDVLVRRGRDARVEDADELVAAHRAGLLDSSTVQRAMERTFAAVDGIAHSGYDVDAWLVTLSAEPPWSD</sequence>
<proteinExistence type="predicted"/>
<dbReference type="STRING" id="1193682.BJP25_12275"/>
<accession>A0A1Q9LRW6</accession>